<dbReference type="EMBL" id="PDOE01000001">
    <property type="protein sequence ID" value="RKL68981.1"/>
    <property type="molecule type" value="Genomic_DNA"/>
</dbReference>
<dbReference type="PANTHER" id="PTHR30531:SF12">
    <property type="entry name" value="FLAGELLAR BIOSYNTHETIC PROTEIN FLHB"/>
    <property type="match status" value="1"/>
</dbReference>
<sequence length="102" mass="11653">MSEKASNQRDKKIDYSKRAIALGYDVLKDSAPSLKAKGKGYVAEEIIDRAKQHNIPIQEDASLVEILSQLDINERIPENLYDVVAEVFAFVYRLDKEELKKK</sequence>
<evidence type="ECO:0008006" key="3">
    <source>
        <dbReference type="Google" id="ProtNLM"/>
    </source>
</evidence>
<dbReference type="GO" id="GO:0009306">
    <property type="term" value="P:protein secretion"/>
    <property type="evidence" value="ECO:0007669"/>
    <property type="project" value="InterPro"/>
</dbReference>
<proteinExistence type="predicted"/>
<dbReference type="GO" id="GO:0005886">
    <property type="term" value="C:plasma membrane"/>
    <property type="evidence" value="ECO:0007669"/>
    <property type="project" value="TreeGrafter"/>
</dbReference>
<dbReference type="Proteomes" id="UP000281498">
    <property type="component" value="Unassembled WGS sequence"/>
</dbReference>
<dbReference type="InterPro" id="IPR029025">
    <property type="entry name" value="T3SS_substrate_exporter_C"/>
</dbReference>
<dbReference type="InterPro" id="IPR006135">
    <property type="entry name" value="T3SS_substrate_exporter"/>
</dbReference>
<dbReference type="AlphaFoldDB" id="A0A3A9KEM7"/>
<comment type="caution">
    <text evidence="1">The sequence shown here is derived from an EMBL/GenBank/DDBJ whole genome shotgun (WGS) entry which is preliminary data.</text>
</comment>
<dbReference type="SUPFAM" id="SSF160544">
    <property type="entry name" value="EscU C-terminal domain-like"/>
    <property type="match status" value="1"/>
</dbReference>
<reference evidence="1 2" key="1">
    <citation type="submission" date="2017-10" db="EMBL/GenBank/DDBJ databases">
        <title>Bacillus sp. nov., a halophilic bacterium isolated from a Keqin Lake.</title>
        <authorList>
            <person name="Wang H."/>
        </authorList>
    </citation>
    <scope>NUCLEOTIDE SEQUENCE [LARGE SCALE GENOMIC DNA]</scope>
    <source>
        <strain evidence="1 2">KCTC 13187</strain>
    </source>
</reference>
<dbReference type="RefSeq" id="WP_110936380.1">
    <property type="nucleotide sequence ID" value="NZ_KZ614146.1"/>
</dbReference>
<name>A0A3A9KEM7_9BACI</name>
<dbReference type="Pfam" id="PF01312">
    <property type="entry name" value="Bac_export_2"/>
    <property type="match status" value="1"/>
</dbReference>
<organism evidence="1 2">
    <name type="scientific">Salipaludibacillus neizhouensis</name>
    <dbReference type="NCBI Taxonomy" id="885475"/>
    <lineage>
        <taxon>Bacteria</taxon>
        <taxon>Bacillati</taxon>
        <taxon>Bacillota</taxon>
        <taxon>Bacilli</taxon>
        <taxon>Bacillales</taxon>
        <taxon>Bacillaceae</taxon>
    </lineage>
</organism>
<accession>A0A3A9KEM7</accession>
<keyword evidence="2" id="KW-1185">Reference proteome</keyword>
<dbReference type="PANTHER" id="PTHR30531">
    <property type="entry name" value="FLAGELLAR BIOSYNTHETIC PROTEIN FLHB"/>
    <property type="match status" value="1"/>
</dbReference>
<evidence type="ECO:0000313" key="2">
    <source>
        <dbReference type="Proteomes" id="UP000281498"/>
    </source>
</evidence>
<dbReference type="Gene3D" id="3.40.1690.10">
    <property type="entry name" value="secretion proteins EscU"/>
    <property type="match status" value="1"/>
</dbReference>
<gene>
    <name evidence="1" type="ORF">CR203_02780</name>
</gene>
<dbReference type="OrthoDB" id="5244399at2"/>
<evidence type="ECO:0000313" key="1">
    <source>
        <dbReference type="EMBL" id="RKL68981.1"/>
    </source>
</evidence>
<protein>
    <recommendedName>
        <fullName evidence="3">Type III secretion system protein</fullName>
    </recommendedName>
</protein>